<protein>
    <submittedName>
        <fullName evidence="2">Uncharacterized protein</fullName>
    </submittedName>
</protein>
<feature type="transmembrane region" description="Helical" evidence="1">
    <location>
        <begin position="164"/>
        <end position="185"/>
    </location>
</feature>
<feature type="transmembrane region" description="Helical" evidence="1">
    <location>
        <begin position="141"/>
        <end position="158"/>
    </location>
</feature>
<organism evidence="2 3">
    <name type="scientific">Labedaea rhizosphaerae</name>
    <dbReference type="NCBI Taxonomy" id="598644"/>
    <lineage>
        <taxon>Bacteria</taxon>
        <taxon>Bacillati</taxon>
        <taxon>Actinomycetota</taxon>
        <taxon>Actinomycetes</taxon>
        <taxon>Pseudonocardiales</taxon>
        <taxon>Pseudonocardiaceae</taxon>
        <taxon>Labedaea</taxon>
    </lineage>
</organism>
<keyword evidence="3" id="KW-1185">Reference proteome</keyword>
<reference evidence="2 3" key="1">
    <citation type="submission" date="2019-03" db="EMBL/GenBank/DDBJ databases">
        <title>Genomic Encyclopedia of Type Strains, Phase IV (KMG-IV): sequencing the most valuable type-strain genomes for metagenomic binning, comparative biology and taxonomic classification.</title>
        <authorList>
            <person name="Goeker M."/>
        </authorList>
    </citation>
    <scope>NUCLEOTIDE SEQUENCE [LARGE SCALE GENOMIC DNA]</scope>
    <source>
        <strain evidence="2 3">DSM 45361</strain>
    </source>
</reference>
<keyword evidence="1" id="KW-0472">Membrane</keyword>
<gene>
    <name evidence="2" type="ORF">EV186_10210</name>
</gene>
<evidence type="ECO:0000313" key="3">
    <source>
        <dbReference type="Proteomes" id="UP000295444"/>
    </source>
</evidence>
<evidence type="ECO:0000313" key="2">
    <source>
        <dbReference type="EMBL" id="TDQ00149.1"/>
    </source>
</evidence>
<keyword evidence="1" id="KW-0812">Transmembrane</keyword>
<dbReference type="EMBL" id="SNXZ01000002">
    <property type="protein sequence ID" value="TDQ00149.1"/>
    <property type="molecule type" value="Genomic_DNA"/>
</dbReference>
<evidence type="ECO:0000256" key="1">
    <source>
        <dbReference type="SAM" id="Phobius"/>
    </source>
</evidence>
<dbReference type="RefSeq" id="WP_133848900.1">
    <property type="nucleotide sequence ID" value="NZ_SNXZ01000002.1"/>
</dbReference>
<feature type="transmembrane region" description="Helical" evidence="1">
    <location>
        <begin position="12"/>
        <end position="29"/>
    </location>
</feature>
<dbReference type="AlphaFoldDB" id="A0A4R6SH33"/>
<name>A0A4R6SH33_LABRH</name>
<dbReference type="Proteomes" id="UP000295444">
    <property type="component" value="Unassembled WGS sequence"/>
</dbReference>
<proteinExistence type="predicted"/>
<sequence>MKRRETPGWGYLIFDAAVMCVIMLVVNSLSQVIDTVGDLGAGHGVGEVVLALVAVVGVLAMVLLSVVAILDSRRAKVSRPPTREDELEERRAWLADLREQGAPWHQRLVQRLSLTFVAAPVMAVRRGLRSHTVPWTPRRRVHSFAITVIAVMVTFAIRDGFPDPWSVVGTLAAVLLVDLVACLIIGRRERRKAQQGAA</sequence>
<accession>A0A4R6SH33</accession>
<keyword evidence="1" id="KW-1133">Transmembrane helix</keyword>
<feature type="transmembrane region" description="Helical" evidence="1">
    <location>
        <begin position="49"/>
        <end position="70"/>
    </location>
</feature>
<comment type="caution">
    <text evidence="2">The sequence shown here is derived from an EMBL/GenBank/DDBJ whole genome shotgun (WGS) entry which is preliminary data.</text>
</comment>